<protein>
    <submittedName>
        <fullName evidence="2">Diguanylate cyclase (GGDEF) domain-containing protein</fullName>
    </submittedName>
</protein>
<dbReference type="GO" id="GO:0052621">
    <property type="term" value="F:diguanylate cyclase activity"/>
    <property type="evidence" value="ECO:0007669"/>
    <property type="project" value="TreeGrafter"/>
</dbReference>
<dbReference type="CDD" id="cd01949">
    <property type="entry name" value="GGDEF"/>
    <property type="match status" value="1"/>
</dbReference>
<dbReference type="PROSITE" id="PS50887">
    <property type="entry name" value="GGDEF"/>
    <property type="match status" value="1"/>
</dbReference>
<dbReference type="RefSeq" id="WP_074685980.1">
    <property type="nucleotide sequence ID" value="NZ_FNNF01000008.1"/>
</dbReference>
<sequence length="236" mass="27544">MENYVITQAFLDKMNEVFDYTILKEDIFDKDDIEHEVSSIEVKDHVPYFVCRKHVLIDGEPRLLEFGYKINEKIKHQVIEDAPNSIARYTNYETGLYNRRYYHEQVKKYPCTGLAFLNIDHLRSINKKYGRLVGDETIAFVSQVIRIRLGPDDVGIRYGTNDFMLVFYHLDELAFIERLKDIHNIVQAYTNTQYPDLKLTVSIGGAYRNDIVANLIDTCDDALYEAKQSENALIIK</sequence>
<dbReference type="NCBIfam" id="TIGR00254">
    <property type="entry name" value="GGDEF"/>
    <property type="match status" value="1"/>
</dbReference>
<evidence type="ECO:0000259" key="1">
    <source>
        <dbReference type="PROSITE" id="PS50887"/>
    </source>
</evidence>
<reference evidence="2 3" key="1">
    <citation type="submission" date="2016-10" db="EMBL/GenBank/DDBJ databases">
        <authorList>
            <person name="de Groot N.N."/>
        </authorList>
    </citation>
    <scope>NUCLEOTIDE SEQUENCE [LARGE SCALE GENOMIC DNA]</scope>
    <source>
        <strain evidence="2 3">S3b</strain>
    </source>
</reference>
<dbReference type="InterPro" id="IPR050469">
    <property type="entry name" value="Diguanylate_Cyclase"/>
</dbReference>
<name>A0A1H2S4H8_9FIRM</name>
<accession>A0A1H2S4H8</accession>
<dbReference type="SMART" id="SM00267">
    <property type="entry name" value="GGDEF"/>
    <property type="match status" value="1"/>
</dbReference>
<dbReference type="eggNOG" id="COG2199">
    <property type="taxonomic scope" value="Bacteria"/>
</dbReference>
<proteinExistence type="predicted"/>
<dbReference type="InterPro" id="IPR000160">
    <property type="entry name" value="GGDEF_dom"/>
</dbReference>
<dbReference type="Proteomes" id="UP000182429">
    <property type="component" value="Unassembled WGS sequence"/>
</dbReference>
<dbReference type="Gene3D" id="3.30.70.270">
    <property type="match status" value="1"/>
</dbReference>
<dbReference type="PANTHER" id="PTHR45138:SF9">
    <property type="entry name" value="DIGUANYLATE CYCLASE DGCM-RELATED"/>
    <property type="match status" value="1"/>
</dbReference>
<feature type="domain" description="GGDEF" evidence="1">
    <location>
        <begin position="110"/>
        <end position="236"/>
    </location>
</feature>
<evidence type="ECO:0000313" key="2">
    <source>
        <dbReference type="EMBL" id="SDW26523.1"/>
    </source>
</evidence>
<dbReference type="STRING" id="1630.SAMN05216514_10839"/>
<dbReference type="AlphaFoldDB" id="A0A1H2S4H8"/>
<dbReference type="Pfam" id="PF00990">
    <property type="entry name" value="GGDEF"/>
    <property type="match status" value="1"/>
</dbReference>
<evidence type="ECO:0000313" key="3">
    <source>
        <dbReference type="Proteomes" id="UP000182429"/>
    </source>
</evidence>
<dbReference type="InterPro" id="IPR029787">
    <property type="entry name" value="Nucleotide_cyclase"/>
</dbReference>
<dbReference type="EMBL" id="FNNF01000008">
    <property type="protein sequence ID" value="SDW26523.1"/>
    <property type="molecule type" value="Genomic_DNA"/>
</dbReference>
<dbReference type="PANTHER" id="PTHR45138">
    <property type="entry name" value="REGULATORY COMPONENTS OF SENSORY TRANSDUCTION SYSTEM"/>
    <property type="match status" value="1"/>
</dbReference>
<gene>
    <name evidence="2" type="ORF">SAMN04487759_10826</name>
</gene>
<dbReference type="InterPro" id="IPR043128">
    <property type="entry name" value="Rev_trsase/Diguanyl_cyclase"/>
</dbReference>
<organism evidence="2 3">
    <name type="scientific">Kandleria vitulina</name>
    <dbReference type="NCBI Taxonomy" id="1630"/>
    <lineage>
        <taxon>Bacteria</taxon>
        <taxon>Bacillati</taxon>
        <taxon>Bacillota</taxon>
        <taxon>Erysipelotrichia</taxon>
        <taxon>Erysipelotrichales</taxon>
        <taxon>Coprobacillaceae</taxon>
        <taxon>Kandleria</taxon>
    </lineage>
</organism>
<dbReference type="SUPFAM" id="SSF55073">
    <property type="entry name" value="Nucleotide cyclase"/>
    <property type="match status" value="1"/>
</dbReference>